<dbReference type="EMBL" id="JAJSOF020000015">
    <property type="protein sequence ID" value="KAJ4441816.1"/>
    <property type="molecule type" value="Genomic_DNA"/>
</dbReference>
<accession>A0ABQ8T6T7</accession>
<protein>
    <submittedName>
        <fullName evidence="1">Uncharacterized protein</fullName>
    </submittedName>
</protein>
<name>A0ABQ8T6T7_PERAM</name>
<dbReference type="Proteomes" id="UP001148838">
    <property type="component" value="Unassembled WGS sequence"/>
</dbReference>
<evidence type="ECO:0000313" key="2">
    <source>
        <dbReference type="Proteomes" id="UP001148838"/>
    </source>
</evidence>
<keyword evidence="2" id="KW-1185">Reference proteome</keyword>
<gene>
    <name evidence="1" type="ORF">ANN_11675</name>
</gene>
<comment type="caution">
    <text evidence="1">The sequence shown here is derived from an EMBL/GenBank/DDBJ whole genome shotgun (WGS) entry which is preliminary data.</text>
</comment>
<organism evidence="1 2">
    <name type="scientific">Periplaneta americana</name>
    <name type="common">American cockroach</name>
    <name type="synonym">Blatta americana</name>
    <dbReference type="NCBI Taxonomy" id="6978"/>
    <lineage>
        <taxon>Eukaryota</taxon>
        <taxon>Metazoa</taxon>
        <taxon>Ecdysozoa</taxon>
        <taxon>Arthropoda</taxon>
        <taxon>Hexapoda</taxon>
        <taxon>Insecta</taxon>
        <taxon>Pterygota</taxon>
        <taxon>Neoptera</taxon>
        <taxon>Polyneoptera</taxon>
        <taxon>Dictyoptera</taxon>
        <taxon>Blattodea</taxon>
        <taxon>Blattoidea</taxon>
        <taxon>Blattidae</taxon>
        <taxon>Blattinae</taxon>
        <taxon>Periplaneta</taxon>
    </lineage>
</organism>
<sequence>MRERETGVGYMTLLSGYDIGQDFDSDIDNKISKFNSICGTIRNTLRRKTTKETQMEFYKVMALPTVLYGSENWVPIKKNTRSPPLPLTVTRKRSKLLTNHAARIERHRSFIKQTLFPHFSLVL</sequence>
<proteinExistence type="predicted"/>
<reference evidence="1 2" key="1">
    <citation type="journal article" date="2022" name="Allergy">
        <title>Genome assembly and annotation of Periplaneta americana reveal a comprehensive cockroach allergen profile.</title>
        <authorList>
            <person name="Wang L."/>
            <person name="Xiong Q."/>
            <person name="Saelim N."/>
            <person name="Wang L."/>
            <person name="Nong W."/>
            <person name="Wan A.T."/>
            <person name="Shi M."/>
            <person name="Liu X."/>
            <person name="Cao Q."/>
            <person name="Hui J.H.L."/>
            <person name="Sookrung N."/>
            <person name="Leung T.F."/>
            <person name="Tungtrongchitr A."/>
            <person name="Tsui S.K.W."/>
        </authorList>
    </citation>
    <scope>NUCLEOTIDE SEQUENCE [LARGE SCALE GENOMIC DNA]</scope>
    <source>
        <strain evidence="1">PWHHKU_190912</strain>
    </source>
</reference>
<evidence type="ECO:0000313" key="1">
    <source>
        <dbReference type="EMBL" id="KAJ4441816.1"/>
    </source>
</evidence>